<dbReference type="Gene3D" id="1.10.150.20">
    <property type="entry name" value="5' to 3' exonuclease, C-terminal subdomain"/>
    <property type="match status" value="1"/>
</dbReference>
<name>A0A0D2I1T4_9BACT</name>
<dbReference type="Gene3D" id="2.30.30.940">
    <property type="match status" value="1"/>
</dbReference>
<gene>
    <name evidence="4" type="ORF">J120_02290</name>
</gene>
<dbReference type="STRING" id="1306947.J120_02290"/>
<dbReference type="CDD" id="cd18809">
    <property type="entry name" value="SF1_C_RecD"/>
    <property type="match status" value="1"/>
</dbReference>
<dbReference type="Proteomes" id="UP000032214">
    <property type="component" value="Unassembled WGS sequence"/>
</dbReference>
<dbReference type="InterPro" id="IPR041451">
    <property type="entry name" value="RecD2_SH13"/>
</dbReference>
<keyword evidence="2" id="KW-0067">ATP-binding</keyword>
<dbReference type="GO" id="GO:0003677">
    <property type="term" value="F:DNA binding"/>
    <property type="evidence" value="ECO:0007669"/>
    <property type="project" value="InterPro"/>
</dbReference>
<dbReference type="InterPro" id="IPR006345">
    <property type="entry name" value="RecD2"/>
</dbReference>
<dbReference type="NCBIfam" id="TIGR01448">
    <property type="entry name" value="recD_rel"/>
    <property type="match status" value="1"/>
</dbReference>
<evidence type="ECO:0000313" key="4">
    <source>
        <dbReference type="EMBL" id="KIX85150.1"/>
    </source>
</evidence>
<dbReference type="CDD" id="cd17933">
    <property type="entry name" value="DEXSc_RecD-like"/>
    <property type="match status" value="1"/>
</dbReference>
<dbReference type="InterPro" id="IPR003593">
    <property type="entry name" value="AAA+_ATPase"/>
</dbReference>
<evidence type="ECO:0000256" key="2">
    <source>
        <dbReference type="ARBA" id="ARBA00022840"/>
    </source>
</evidence>
<dbReference type="PANTHER" id="PTHR43788">
    <property type="entry name" value="DNA2/NAM7 HELICASE FAMILY MEMBER"/>
    <property type="match status" value="1"/>
</dbReference>
<dbReference type="HAMAP" id="MF_01488">
    <property type="entry name" value="RecD2"/>
    <property type="match status" value="1"/>
</dbReference>
<dbReference type="GO" id="GO:0043139">
    <property type="term" value="F:5'-3' DNA helicase activity"/>
    <property type="evidence" value="ECO:0007669"/>
    <property type="project" value="InterPro"/>
</dbReference>
<dbReference type="InterPro" id="IPR027785">
    <property type="entry name" value="UvrD-like_helicase_C"/>
</dbReference>
<dbReference type="Gene3D" id="1.10.10.2220">
    <property type="match status" value="1"/>
</dbReference>
<dbReference type="Pfam" id="PF18335">
    <property type="entry name" value="SH3_13"/>
    <property type="match status" value="1"/>
</dbReference>
<dbReference type="SUPFAM" id="SSF52540">
    <property type="entry name" value="P-loop containing nucleoside triphosphate hydrolases"/>
    <property type="match status" value="2"/>
</dbReference>
<dbReference type="Pfam" id="PF23139">
    <property type="entry name" value="OB_YrrC"/>
    <property type="match status" value="1"/>
</dbReference>
<evidence type="ECO:0000313" key="5">
    <source>
        <dbReference type="Proteomes" id="UP000032214"/>
    </source>
</evidence>
<sequence>MESGEFAGTVEKIIFSVEQSGFVVFSLKCVSGIVTVNGSYPQLQAGQQVTVTGTWQIHPKFGKQFQAQVITPQLPSTALGIVKFLSSGLIKGIGPTYAKRLVDCFKEDTLRIIEEEPALLSTVPGIGEKRVDQIIQGWHEHRHISRIMIFLQQHGVSPAYGAKIYKTYGAQTIALIQQNPYRIANDIWGIGFKIADQIAQKLGIEPTSPARINAGIRYALTNALGQGHLYLTVEDAKKETSTLLECEQSSIQEQLTHALHNLYNTNIIKLISYQNTHYIGMAQNYYCEKGFAERIKYLQSRPCTLALDNSSIYTKLRTGGYGNLELHEQQQHGIMQCLTARVTIVTGGPGTGKTTLIKTLLNILDQQNLSYKLAAPTGKAAKRMSQSTGKYALTIHRLLEFDGSSREFTKNETNALKADFIIVDEASMIDIFLAHSLIKAVSDQSHIVFIGDVDQLPSVGAGSVLTDMIESGTIACVRLSHIFRQAQNSLIIVNAHKINTGEFPVTFLPDARKDFMLIKQEDPERLEEHLRMIFKEILPAHSISADSCAVLVPMNRGTVGTQTLNPLLQSMLNPDSSIAISHNGTLFKLYDRVMQIKNNYDKMVFNGDSGTIVNIDLENKTLDVEYQEQTVSYQTHELDELVLAYAMTIHKSQGSEYDVIVCPVFMQHFMLLQRSLLYTAITRAKKLCIFIGQTKALAMGIKNNRTHKRVTLLNPFLQSNLSCRS</sequence>
<dbReference type="EMBL" id="ARQD01000002">
    <property type="protein sequence ID" value="KIX85150.1"/>
    <property type="molecule type" value="Genomic_DNA"/>
</dbReference>
<keyword evidence="5" id="KW-1185">Reference proteome</keyword>
<organism evidence="4 5">
    <name type="scientific">candidate division TM6 bacterium JCVI TM6SC1</name>
    <dbReference type="NCBI Taxonomy" id="1306947"/>
    <lineage>
        <taxon>Bacteria</taxon>
        <taxon>Candidatus Babelota</taxon>
        <taxon>Vermiphilus</taxon>
    </lineage>
</organism>
<proteinExistence type="inferred from homology"/>
<evidence type="ECO:0000259" key="3">
    <source>
        <dbReference type="SMART" id="SM00382"/>
    </source>
</evidence>
<accession>A0A0D2I1T4</accession>
<dbReference type="Gene3D" id="3.40.50.300">
    <property type="entry name" value="P-loop containing nucleotide triphosphate hydrolases"/>
    <property type="match status" value="2"/>
</dbReference>
<dbReference type="InterPro" id="IPR010994">
    <property type="entry name" value="RuvA_2-like"/>
</dbReference>
<dbReference type="eggNOG" id="COG0507">
    <property type="taxonomic scope" value="Bacteria"/>
</dbReference>
<dbReference type="Pfam" id="PF14490">
    <property type="entry name" value="HHH_RecD2"/>
    <property type="match status" value="1"/>
</dbReference>
<dbReference type="GO" id="GO:0017116">
    <property type="term" value="F:single-stranded DNA helicase activity"/>
    <property type="evidence" value="ECO:0007669"/>
    <property type="project" value="TreeGrafter"/>
</dbReference>
<dbReference type="InterPro" id="IPR055446">
    <property type="entry name" value="RecD2_N_OB"/>
</dbReference>
<dbReference type="InterPro" id="IPR029493">
    <property type="entry name" value="RecD2-like_HHH"/>
</dbReference>
<keyword evidence="1" id="KW-0547">Nucleotide-binding</keyword>
<dbReference type="Pfam" id="PF13245">
    <property type="entry name" value="AAA_19"/>
    <property type="match status" value="1"/>
</dbReference>
<protein>
    <recommendedName>
        <fullName evidence="3">AAA+ ATPase domain-containing protein</fullName>
    </recommendedName>
</protein>
<dbReference type="SUPFAM" id="SSF47781">
    <property type="entry name" value="RuvA domain 2-like"/>
    <property type="match status" value="1"/>
</dbReference>
<dbReference type="GO" id="GO:0009338">
    <property type="term" value="C:exodeoxyribonuclease V complex"/>
    <property type="evidence" value="ECO:0007669"/>
    <property type="project" value="TreeGrafter"/>
</dbReference>
<dbReference type="SMART" id="SM00382">
    <property type="entry name" value="AAA"/>
    <property type="match status" value="1"/>
</dbReference>
<feature type="domain" description="AAA+ ATPase" evidence="3">
    <location>
        <begin position="339"/>
        <end position="454"/>
    </location>
</feature>
<dbReference type="Pfam" id="PF14520">
    <property type="entry name" value="HHH_5"/>
    <property type="match status" value="1"/>
</dbReference>
<evidence type="ECO:0000256" key="1">
    <source>
        <dbReference type="ARBA" id="ARBA00022741"/>
    </source>
</evidence>
<dbReference type="InterPro" id="IPR027417">
    <property type="entry name" value="P-loop_NTPase"/>
</dbReference>
<comment type="caution">
    <text evidence="4">The sequence shown here is derived from an EMBL/GenBank/DDBJ whole genome shotgun (WGS) entry which is preliminary data.</text>
</comment>
<dbReference type="GO" id="GO:0006310">
    <property type="term" value="P:DNA recombination"/>
    <property type="evidence" value="ECO:0007669"/>
    <property type="project" value="InterPro"/>
</dbReference>
<dbReference type="PANTHER" id="PTHR43788:SF6">
    <property type="entry name" value="DNA HELICASE B"/>
    <property type="match status" value="1"/>
</dbReference>
<reference evidence="4 5" key="1">
    <citation type="journal article" date="2013" name="Proc. Natl. Acad. Sci. U.S.A.">
        <title>Candidate phylum TM6 genome recovered from a hospital sink biofilm provides genomic insights into this uncultivated phylum.</title>
        <authorList>
            <person name="McLean J.S."/>
            <person name="Lombardo M.J."/>
            <person name="Badger J.H."/>
            <person name="Edlund A."/>
            <person name="Novotny M."/>
            <person name="Yee-Greenbaum J."/>
            <person name="Vyahhi N."/>
            <person name="Hall A.P."/>
            <person name="Yang Y."/>
            <person name="Dupont C.L."/>
            <person name="Ziegler M.G."/>
            <person name="Chitsaz H."/>
            <person name="Allen A.E."/>
            <person name="Yooseph S."/>
            <person name="Tesler G."/>
            <person name="Pevzner P.A."/>
            <person name="Friedman R.M."/>
            <person name="Nealson K.H."/>
            <person name="Venter J.C."/>
            <person name="Lasken R.S."/>
        </authorList>
    </citation>
    <scope>NUCLEOTIDE SEQUENCE [LARGE SCALE GENOMIC DNA]</scope>
    <source>
        <strain evidence="4 5">TM6SC1</strain>
    </source>
</reference>
<dbReference type="AlphaFoldDB" id="A0A0D2I1T4"/>
<dbReference type="Pfam" id="PF13538">
    <property type="entry name" value="UvrD_C_2"/>
    <property type="match status" value="1"/>
</dbReference>
<dbReference type="GO" id="GO:0005524">
    <property type="term" value="F:ATP binding"/>
    <property type="evidence" value="ECO:0007669"/>
    <property type="project" value="UniProtKB-KW"/>
</dbReference>
<dbReference type="InterPro" id="IPR050534">
    <property type="entry name" value="Coronavir_polyprotein_1ab"/>
</dbReference>